<keyword evidence="3" id="KW-1185">Reference proteome</keyword>
<comment type="caution">
    <text evidence="2">The sequence shown here is derived from an EMBL/GenBank/DDBJ whole genome shotgun (WGS) entry which is preliminary data.</text>
</comment>
<dbReference type="Pfam" id="PF26366">
    <property type="entry name" value="DUF8094"/>
    <property type="match status" value="1"/>
</dbReference>
<evidence type="ECO:0000313" key="2">
    <source>
        <dbReference type="EMBL" id="KFF30579.1"/>
    </source>
</evidence>
<dbReference type="EMBL" id="ATLK01000002">
    <property type="protein sequence ID" value="KFF30579.1"/>
    <property type="molecule type" value="Genomic_DNA"/>
</dbReference>
<protein>
    <recommendedName>
        <fullName evidence="1">DUF8094 domain-containing protein</fullName>
    </recommendedName>
</protein>
<dbReference type="InterPro" id="IPR058407">
    <property type="entry name" value="DUF8094"/>
</dbReference>
<name>A0A086BNR5_9BIFI</name>
<dbReference type="AlphaFoldDB" id="A0A086BNR5"/>
<evidence type="ECO:0000259" key="1">
    <source>
        <dbReference type="Pfam" id="PF26366"/>
    </source>
</evidence>
<dbReference type="Proteomes" id="UP000028730">
    <property type="component" value="Unassembled WGS sequence"/>
</dbReference>
<feature type="domain" description="DUF8094" evidence="1">
    <location>
        <begin position="14"/>
        <end position="270"/>
    </location>
</feature>
<evidence type="ECO:0000313" key="3">
    <source>
        <dbReference type="Proteomes" id="UP000028730"/>
    </source>
</evidence>
<sequence length="282" mass="30800">MSPSLIRSIMRIKQKNAADLNPRVTGPAYEVRSSELQIAASTGKLDPRTTIPRDLAQTVIPTTSGWPRSVFSITANTSDQQSKRLMVMRQSEARSNYQLWGVVRLFPSVTLPKFAIPSIGSQMGEADDSGLVTTPKQAVQQYADLLTYGSQSKYDKRFADDHFRDDLSKLSQTVQEGMERNNGSQSQVFTPKPGAIYVMRSADGGDLVMAQIDSQWTRQAGEGRESQTASDEEKVLFGGGKATSTMRVTYVNVVALYVPAADSGQKVTAVGAERQPVKVEAL</sequence>
<organism evidence="2 3">
    <name type="scientific">Bifidobacterium bombi DSM 19703</name>
    <dbReference type="NCBI Taxonomy" id="1341695"/>
    <lineage>
        <taxon>Bacteria</taxon>
        <taxon>Bacillati</taxon>
        <taxon>Actinomycetota</taxon>
        <taxon>Actinomycetes</taxon>
        <taxon>Bifidobacteriales</taxon>
        <taxon>Bifidobacteriaceae</taxon>
        <taxon>Bifidobacterium</taxon>
    </lineage>
</organism>
<accession>A0A086BNR5</accession>
<proteinExistence type="predicted"/>
<dbReference type="eggNOG" id="ENOG502ZCCY">
    <property type="taxonomic scope" value="Bacteria"/>
</dbReference>
<dbReference type="STRING" id="1341695.BBOMB_1440"/>
<reference evidence="2 3" key="1">
    <citation type="journal article" date="2014" name="Appl. Environ. Microbiol.">
        <title>Genomic encyclopedia of type strains of the genus Bifidobacterium.</title>
        <authorList>
            <person name="Milani C."/>
            <person name="Lugli G.A."/>
            <person name="Duranti S."/>
            <person name="Turroni F."/>
            <person name="Bottacini F."/>
            <person name="Mangifesta M."/>
            <person name="Sanchez B."/>
            <person name="Viappiani A."/>
            <person name="Mancabelli L."/>
            <person name="Taminiau B."/>
            <person name="Delcenserie V."/>
            <person name="Barrangou R."/>
            <person name="Margolles A."/>
            <person name="van Sinderen D."/>
            <person name="Ventura M."/>
        </authorList>
    </citation>
    <scope>NUCLEOTIDE SEQUENCE [LARGE SCALE GENOMIC DNA]</scope>
    <source>
        <strain evidence="2 3">DSM 19703</strain>
    </source>
</reference>
<gene>
    <name evidence="2" type="ORF">BBOMB_1440</name>
</gene>